<organism evidence="2">
    <name type="scientific">Micrurus spixii</name>
    <name type="common">Amazon coral snake</name>
    <dbReference type="NCBI Taxonomy" id="129469"/>
    <lineage>
        <taxon>Eukaryota</taxon>
        <taxon>Metazoa</taxon>
        <taxon>Chordata</taxon>
        <taxon>Craniata</taxon>
        <taxon>Vertebrata</taxon>
        <taxon>Euteleostomi</taxon>
        <taxon>Lepidosauria</taxon>
        <taxon>Squamata</taxon>
        <taxon>Bifurcata</taxon>
        <taxon>Unidentata</taxon>
        <taxon>Episquamata</taxon>
        <taxon>Toxicofera</taxon>
        <taxon>Serpentes</taxon>
        <taxon>Colubroidea</taxon>
        <taxon>Elapidae</taxon>
        <taxon>Elapinae</taxon>
        <taxon>Micrurus</taxon>
    </lineage>
</organism>
<accession>A0A2D4LJM3</accession>
<reference evidence="2" key="1">
    <citation type="submission" date="2017-07" db="EMBL/GenBank/DDBJ databases">
        <authorList>
            <person name="Mikheyev A."/>
            <person name="Grau M."/>
        </authorList>
    </citation>
    <scope>NUCLEOTIDE SEQUENCE</scope>
    <source>
        <tissue evidence="2">Venom_gland</tissue>
    </source>
</reference>
<dbReference type="AlphaFoldDB" id="A0A2D4LJM3"/>
<protein>
    <submittedName>
        <fullName evidence="2">Uncharacterized protein</fullName>
    </submittedName>
</protein>
<proteinExistence type="predicted"/>
<evidence type="ECO:0000256" key="1">
    <source>
        <dbReference type="SAM" id="MobiDB-lite"/>
    </source>
</evidence>
<sequence length="181" mass="19943">MVPKVLGEFLCLCGIDLEVQEEPCHSIHRDVGQDSEGISESCELHLLMVSSDQLWYEREVRDLGGCPAKLEDDNKWDEVDEGSPLRCILRAADAWAEDEGEGDQNTDGPSQVPGFPPPVASTPAGLVRLVAHQGRADAVGHLPRQQQRPRMLGTIAQHRMEVDQQVGEPHRGAQVVQEMAH</sequence>
<feature type="region of interest" description="Disordered" evidence="1">
    <location>
        <begin position="96"/>
        <end position="122"/>
    </location>
</feature>
<evidence type="ECO:0000313" key="2">
    <source>
        <dbReference type="EMBL" id="LAB21194.1"/>
    </source>
</evidence>
<name>A0A2D4LJM3_9SAUR</name>
<dbReference type="EMBL" id="IACM01014447">
    <property type="protein sequence ID" value="LAB21194.1"/>
    <property type="molecule type" value="Transcribed_RNA"/>
</dbReference>
<reference evidence="2" key="2">
    <citation type="submission" date="2017-11" db="EMBL/GenBank/DDBJ databases">
        <title>Coralsnake Venomics: Analyses of Venom Gland Transcriptomes and Proteomes of Six Brazilian Taxa.</title>
        <authorList>
            <person name="Aird S.D."/>
            <person name="Jorge da Silva N."/>
            <person name="Qiu L."/>
            <person name="Villar-Briones A."/>
            <person name="Aparecida-Saddi V."/>
            <person name="Campos-Telles M.P."/>
            <person name="Grau M."/>
            <person name="Mikheyev A.S."/>
        </authorList>
    </citation>
    <scope>NUCLEOTIDE SEQUENCE</scope>
    <source>
        <tissue evidence="2">Venom_gland</tissue>
    </source>
</reference>